<dbReference type="RefSeq" id="WP_249656931.1">
    <property type="nucleotide sequence ID" value="NZ_JAMFMA010000002.1"/>
</dbReference>
<organism evidence="3 4">
    <name type="scientific">Flagellimonas spongiicola</name>
    <dbReference type="NCBI Taxonomy" id="2942208"/>
    <lineage>
        <taxon>Bacteria</taxon>
        <taxon>Pseudomonadati</taxon>
        <taxon>Bacteroidota</taxon>
        <taxon>Flavobacteriia</taxon>
        <taxon>Flavobacteriales</taxon>
        <taxon>Flavobacteriaceae</taxon>
        <taxon>Flagellimonas</taxon>
    </lineage>
</organism>
<gene>
    <name evidence="3" type="ORF">M3P19_06960</name>
</gene>
<accession>A0ABT0PQS3</accession>
<dbReference type="InterPro" id="IPR013658">
    <property type="entry name" value="SGL"/>
</dbReference>
<dbReference type="InterPro" id="IPR051262">
    <property type="entry name" value="SMP-30/CGR1_Lactonase"/>
</dbReference>
<dbReference type="PANTHER" id="PTHR47572">
    <property type="entry name" value="LIPOPROTEIN-RELATED"/>
    <property type="match status" value="1"/>
</dbReference>
<dbReference type="Gene3D" id="2.120.10.30">
    <property type="entry name" value="TolB, C-terminal domain"/>
    <property type="match status" value="1"/>
</dbReference>
<evidence type="ECO:0000256" key="1">
    <source>
        <dbReference type="ARBA" id="ARBA00022801"/>
    </source>
</evidence>
<reference evidence="3 4" key="1">
    <citation type="submission" date="2022-05" db="EMBL/GenBank/DDBJ databases">
        <authorList>
            <person name="Park J.-S."/>
        </authorList>
    </citation>
    <scope>NUCLEOTIDE SEQUENCE [LARGE SCALE GENOMIC DNA]</scope>
    <source>
        <strain evidence="3 4">2012CJ35-5</strain>
    </source>
</reference>
<sequence>MKNESSSSKPGASIDIYDDNIKEVINPNAKIEILSKGHNWTEGPLWINKGQYLLFSDIPNNIINKLRLDGSIEEYLNPSGYTGSKPRGGELGSNALLLDKEEKLVLMQHGDRRVARMNSNIDQPSSNFTTIVGDYQGKKLNSPNDGTFDSLGNLYFTDPPYGLERMEKDTSKELSFQGVYFVEHGINIKLLDSTISKPNGIGLSKDEKTLYVAVSDPKHAVWYQFDIEKPGSIANKRIFYDASSLVGMKGEQGLPDGFKIHSSGNLFATGPGGVWIFNPKGKPMAKIRTGEATSNCAFSTDESMLFITADSYILKVKLK</sequence>
<dbReference type="InterPro" id="IPR011042">
    <property type="entry name" value="6-blade_b-propeller_TolB-like"/>
</dbReference>
<evidence type="ECO:0000313" key="4">
    <source>
        <dbReference type="Proteomes" id="UP001203607"/>
    </source>
</evidence>
<dbReference type="EMBL" id="JAMFMA010000002">
    <property type="protein sequence ID" value="MCL6273740.1"/>
    <property type="molecule type" value="Genomic_DNA"/>
</dbReference>
<dbReference type="SUPFAM" id="SSF63829">
    <property type="entry name" value="Calcium-dependent phosphotriesterase"/>
    <property type="match status" value="1"/>
</dbReference>
<dbReference type="Pfam" id="PF08450">
    <property type="entry name" value="SGL"/>
    <property type="match status" value="1"/>
</dbReference>
<proteinExistence type="predicted"/>
<comment type="caution">
    <text evidence="3">The sequence shown here is derived from an EMBL/GenBank/DDBJ whole genome shotgun (WGS) entry which is preliminary data.</text>
</comment>
<evidence type="ECO:0000313" key="3">
    <source>
        <dbReference type="EMBL" id="MCL6273740.1"/>
    </source>
</evidence>
<protein>
    <submittedName>
        <fullName evidence="3">SMP-30/gluconolactonase/LRE family protein</fullName>
    </submittedName>
</protein>
<keyword evidence="4" id="KW-1185">Reference proteome</keyword>
<keyword evidence="1" id="KW-0378">Hydrolase</keyword>
<dbReference type="PANTHER" id="PTHR47572:SF4">
    <property type="entry name" value="LACTONASE DRP35"/>
    <property type="match status" value="1"/>
</dbReference>
<feature type="domain" description="SMP-30/Gluconolactonase/LRE-like region" evidence="2">
    <location>
        <begin position="40"/>
        <end position="309"/>
    </location>
</feature>
<name>A0ABT0PQS3_9FLAO</name>
<evidence type="ECO:0000259" key="2">
    <source>
        <dbReference type="Pfam" id="PF08450"/>
    </source>
</evidence>
<dbReference type="Proteomes" id="UP001203607">
    <property type="component" value="Unassembled WGS sequence"/>
</dbReference>